<gene>
    <name evidence="1" type="ORF">MGAD_14960</name>
</gene>
<evidence type="ECO:0000313" key="2">
    <source>
        <dbReference type="Proteomes" id="UP000466187"/>
    </source>
</evidence>
<organism evidence="1 2">
    <name type="scientific">Mycolicibacterium gadium</name>
    <name type="common">Mycobacterium gadium</name>
    <dbReference type="NCBI Taxonomy" id="1794"/>
    <lineage>
        <taxon>Bacteria</taxon>
        <taxon>Bacillati</taxon>
        <taxon>Actinomycetota</taxon>
        <taxon>Actinomycetes</taxon>
        <taxon>Mycobacteriales</taxon>
        <taxon>Mycobacteriaceae</taxon>
        <taxon>Mycolicibacterium</taxon>
    </lineage>
</organism>
<name>A0A7I7WKT6_MYCGU</name>
<accession>A0A7I7WKT6</accession>
<dbReference type="AlphaFoldDB" id="A0A7I7WKT6"/>
<reference evidence="1 2" key="1">
    <citation type="journal article" date="2019" name="Emerg. Microbes Infect.">
        <title>Comprehensive subspecies identification of 175 nontuberculous mycobacteria species based on 7547 genomic profiles.</title>
        <authorList>
            <person name="Matsumoto Y."/>
            <person name="Kinjo T."/>
            <person name="Motooka D."/>
            <person name="Nabeya D."/>
            <person name="Jung N."/>
            <person name="Uechi K."/>
            <person name="Horii T."/>
            <person name="Iida T."/>
            <person name="Fujita J."/>
            <person name="Nakamura S."/>
        </authorList>
    </citation>
    <scope>NUCLEOTIDE SEQUENCE [LARGE SCALE GENOMIC DNA]</scope>
    <source>
        <strain evidence="1 2">JCM 12688</strain>
    </source>
</reference>
<evidence type="ECO:0000313" key="1">
    <source>
        <dbReference type="EMBL" id="BBZ17161.1"/>
    </source>
</evidence>
<proteinExistence type="predicted"/>
<dbReference type="KEGG" id="mgad:MGAD_14960"/>
<dbReference type="EMBL" id="AP022608">
    <property type="protein sequence ID" value="BBZ17161.1"/>
    <property type="molecule type" value="Genomic_DNA"/>
</dbReference>
<dbReference type="Proteomes" id="UP000466187">
    <property type="component" value="Chromosome"/>
</dbReference>
<sequence length="94" mass="10103">MSVTYIRVRTTSAKEAPASCKAISMRRNASRACAATLSPAPVVPATATNGPVRTAREYPTVASYSEPEETLRRVITHKVVAPVAQARVYSRAID</sequence>
<protein>
    <submittedName>
        <fullName evidence="1">Uncharacterized protein</fullName>
    </submittedName>
</protein>